<evidence type="ECO:0000256" key="5">
    <source>
        <dbReference type="ARBA" id="ARBA00022741"/>
    </source>
</evidence>
<evidence type="ECO:0000256" key="8">
    <source>
        <dbReference type="ARBA" id="ARBA00023065"/>
    </source>
</evidence>
<dbReference type="InterPro" id="IPR003593">
    <property type="entry name" value="AAA+_ATPase"/>
</dbReference>
<keyword evidence="4" id="KW-1003">Cell membrane</keyword>
<evidence type="ECO:0000256" key="9">
    <source>
        <dbReference type="ARBA" id="ARBA00023136"/>
    </source>
</evidence>
<protein>
    <recommendedName>
        <fullName evidence="12">Nickel import system ATP-binding protein NikD</fullName>
        <ecNumber evidence="11">7.2.2.11</ecNumber>
    </recommendedName>
</protein>
<evidence type="ECO:0000256" key="3">
    <source>
        <dbReference type="ARBA" id="ARBA00022448"/>
    </source>
</evidence>
<evidence type="ECO:0000256" key="1">
    <source>
        <dbReference type="ARBA" id="ARBA00004417"/>
    </source>
</evidence>
<dbReference type="Pfam" id="PF00005">
    <property type="entry name" value="ABC_tran"/>
    <property type="match status" value="1"/>
</dbReference>
<evidence type="ECO:0000256" key="4">
    <source>
        <dbReference type="ARBA" id="ARBA00022475"/>
    </source>
</evidence>
<dbReference type="PANTHER" id="PTHR43297:SF13">
    <property type="entry name" value="NICKEL ABC TRANSPORTER, ATP-BINDING PROTEIN"/>
    <property type="match status" value="1"/>
</dbReference>
<comment type="catalytic activity">
    <reaction evidence="13">
        <text>Ni(2+)(out) + ATP + H2O = Ni(2+)(in) + ADP + phosphate + H(+)</text>
        <dbReference type="Rhea" id="RHEA:15557"/>
        <dbReference type="ChEBI" id="CHEBI:15377"/>
        <dbReference type="ChEBI" id="CHEBI:15378"/>
        <dbReference type="ChEBI" id="CHEBI:30616"/>
        <dbReference type="ChEBI" id="CHEBI:43474"/>
        <dbReference type="ChEBI" id="CHEBI:49786"/>
        <dbReference type="ChEBI" id="CHEBI:456216"/>
        <dbReference type="EC" id="7.2.2.11"/>
    </reaction>
    <physiologicalReaction direction="left-to-right" evidence="13">
        <dbReference type="Rhea" id="RHEA:15558"/>
    </physiologicalReaction>
</comment>
<dbReference type="CDD" id="cd03257">
    <property type="entry name" value="ABC_NikE_OppD_transporters"/>
    <property type="match status" value="1"/>
</dbReference>
<dbReference type="InterPro" id="IPR003439">
    <property type="entry name" value="ABC_transporter-like_ATP-bd"/>
</dbReference>
<comment type="subunit">
    <text evidence="10">The complex is composed of two ATP-binding proteins (NikD and NikE), two transmembrane proteins (NikB and NikC) and a solute-binding protein (NikA).</text>
</comment>
<organism evidence="15 16">
    <name type="scientific">Phyllobacterium ifriqiyense</name>
    <dbReference type="NCBI Taxonomy" id="314238"/>
    <lineage>
        <taxon>Bacteria</taxon>
        <taxon>Pseudomonadati</taxon>
        <taxon>Pseudomonadota</taxon>
        <taxon>Alphaproteobacteria</taxon>
        <taxon>Hyphomicrobiales</taxon>
        <taxon>Phyllobacteriaceae</taxon>
        <taxon>Phyllobacterium</taxon>
    </lineage>
</organism>
<keyword evidence="3" id="KW-0813">Transport</keyword>
<comment type="similarity">
    <text evidence="2">Belongs to the ABC transporter superfamily.</text>
</comment>
<evidence type="ECO:0000313" key="15">
    <source>
        <dbReference type="EMBL" id="MDQ0997427.1"/>
    </source>
</evidence>
<proteinExistence type="inferred from homology"/>
<keyword evidence="5" id="KW-0547">Nucleotide-binding</keyword>
<dbReference type="EMBL" id="JAUSZT010000003">
    <property type="protein sequence ID" value="MDQ0997427.1"/>
    <property type="molecule type" value="Genomic_DNA"/>
</dbReference>
<evidence type="ECO:0000313" key="16">
    <source>
        <dbReference type="Proteomes" id="UP001237780"/>
    </source>
</evidence>
<reference evidence="15 16" key="1">
    <citation type="submission" date="2023-07" db="EMBL/GenBank/DDBJ databases">
        <title>Comparative genomics of wheat-associated soil bacteria to identify genetic determinants of phenazine resistance.</title>
        <authorList>
            <person name="Mouncey N."/>
        </authorList>
    </citation>
    <scope>NUCLEOTIDE SEQUENCE [LARGE SCALE GENOMIC DNA]</scope>
    <source>
        <strain evidence="15 16">W4I11</strain>
    </source>
</reference>
<evidence type="ECO:0000256" key="10">
    <source>
        <dbReference type="ARBA" id="ARBA00038669"/>
    </source>
</evidence>
<keyword evidence="16" id="KW-1185">Reference proteome</keyword>
<evidence type="ECO:0000256" key="13">
    <source>
        <dbReference type="ARBA" id="ARBA00048610"/>
    </source>
</evidence>
<dbReference type="EC" id="7.2.2.11" evidence="11"/>
<evidence type="ECO:0000256" key="6">
    <source>
        <dbReference type="ARBA" id="ARBA00022840"/>
    </source>
</evidence>
<comment type="caution">
    <text evidence="15">The sequence shown here is derived from an EMBL/GenBank/DDBJ whole genome shotgun (WGS) entry which is preliminary data.</text>
</comment>
<feature type="domain" description="ABC transporter" evidence="14">
    <location>
        <begin position="3"/>
        <end position="242"/>
    </location>
</feature>
<gene>
    <name evidence="15" type="ORF">QFZ34_002609</name>
</gene>
<keyword evidence="6 15" id="KW-0067">ATP-binding</keyword>
<sequence length="280" mass="29222">MTIIIDDLTIRLPLLNGGVVHAVTRVSLTLERGRIHAVVGESGCGKSMIAQALTGMLPRSAKVTGNITYDGQSIFGRERELAGRNIALIPQSAATFLTPVRTVGSQLTETVTVLGGPLTPSELMSHVDLSPTALSLYPHELSGGMAQRAAVAFALAGNPQVIIADEPTASLDPDLTVGLLRLLRGTADAGAAVILITHDIAELIDSGAADTVSVMYASRMVESGQARDILAGGAKERYTRDLLAALPRNGLHMMPGVPPVLTDLPETYNYAARLSAAGAL</sequence>
<dbReference type="RefSeq" id="WP_307281371.1">
    <property type="nucleotide sequence ID" value="NZ_JAUSZT010000003.1"/>
</dbReference>
<dbReference type="SUPFAM" id="SSF52540">
    <property type="entry name" value="P-loop containing nucleoside triphosphate hydrolases"/>
    <property type="match status" value="1"/>
</dbReference>
<dbReference type="InterPro" id="IPR050388">
    <property type="entry name" value="ABC_Ni/Peptide_Import"/>
</dbReference>
<dbReference type="InterPro" id="IPR027417">
    <property type="entry name" value="P-loop_NTPase"/>
</dbReference>
<name>A0ABU0S9K2_9HYPH</name>
<evidence type="ECO:0000256" key="11">
    <source>
        <dbReference type="ARBA" id="ARBA00039098"/>
    </source>
</evidence>
<keyword evidence="9" id="KW-0472">Membrane</keyword>
<dbReference type="PANTHER" id="PTHR43297">
    <property type="entry name" value="OLIGOPEPTIDE TRANSPORT ATP-BINDING PROTEIN APPD"/>
    <property type="match status" value="1"/>
</dbReference>
<evidence type="ECO:0000256" key="12">
    <source>
        <dbReference type="ARBA" id="ARBA00044143"/>
    </source>
</evidence>
<keyword evidence="8" id="KW-0406">Ion transport</keyword>
<dbReference type="SMART" id="SM00382">
    <property type="entry name" value="AAA"/>
    <property type="match status" value="1"/>
</dbReference>
<dbReference type="GO" id="GO:0005524">
    <property type="term" value="F:ATP binding"/>
    <property type="evidence" value="ECO:0007669"/>
    <property type="project" value="UniProtKB-KW"/>
</dbReference>
<dbReference type="PROSITE" id="PS50893">
    <property type="entry name" value="ABC_TRANSPORTER_2"/>
    <property type="match status" value="1"/>
</dbReference>
<dbReference type="Proteomes" id="UP001237780">
    <property type="component" value="Unassembled WGS sequence"/>
</dbReference>
<evidence type="ECO:0000256" key="7">
    <source>
        <dbReference type="ARBA" id="ARBA00022967"/>
    </source>
</evidence>
<evidence type="ECO:0000256" key="2">
    <source>
        <dbReference type="ARBA" id="ARBA00005417"/>
    </source>
</evidence>
<comment type="subcellular location">
    <subcellularLocation>
        <location evidence="1">Cell inner membrane</location>
        <topology evidence="1">Peripheral membrane protein</topology>
    </subcellularLocation>
</comment>
<dbReference type="Gene3D" id="3.40.50.300">
    <property type="entry name" value="P-loop containing nucleotide triphosphate hydrolases"/>
    <property type="match status" value="1"/>
</dbReference>
<accession>A0ABU0S9K2</accession>
<evidence type="ECO:0000259" key="14">
    <source>
        <dbReference type="PROSITE" id="PS50893"/>
    </source>
</evidence>
<keyword evidence="7" id="KW-1278">Translocase</keyword>